<sequence>GANTMFDIVWLGRRVALRASNGKYVCTKKNGQLAAVSDSVGEDEQLILKLINRPILILRGENGYVCHHKNSNTLDANRSVYDIFTLQFSDGAYHIK</sequence>
<keyword evidence="6" id="KW-1185">Reference proteome</keyword>
<reference evidence="5 6" key="1">
    <citation type="submission" date="2024-05" db="EMBL/GenBank/DDBJ databases">
        <title>Genome sequencing and assembly of Indian major carp, Cirrhinus mrigala (Hamilton, 1822).</title>
        <authorList>
            <person name="Mohindra V."/>
            <person name="Chowdhury L.M."/>
            <person name="Lal K."/>
            <person name="Jena J.K."/>
        </authorList>
    </citation>
    <scope>NUCLEOTIDE SEQUENCE [LARGE SCALE GENOMIC DNA]</scope>
    <source>
        <strain evidence="5">CM1030</strain>
        <tissue evidence="5">Blood</tissue>
    </source>
</reference>
<dbReference type="GO" id="GO:0003779">
    <property type="term" value="F:actin binding"/>
    <property type="evidence" value="ECO:0007669"/>
    <property type="project" value="UniProtKB-KW"/>
</dbReference>
<accession>A0ABD0PYX6</accession>
<name>A0ABD0PYX6_CIRMR</name>
<evidence type="ECO:0000256" key="1">
    <source>
        <dbReference type="ARBA" id="ARBA00004496"/>
    </source>
</evidence>
<organism evidence="5 6">
    <name type="scientific">Cirrhinus mrigala</name>
    <name type="common">Mrigala</name>
    <dbReference type="NCBI Taxonomy" id="683832"/>
    <lineage>
        <taxon>Eukaryota</taxon>
        <taxon>Metazoa</taxon>
        <taxon>Chordata</taxon>
        <taxon>Craniata</taxon>
        <taxon>Vertebrata</taxon>
        <taxon>Euteleostomi</taxon>
        <taxon>Actinopterygii</taxon>
        <taxon>Neopterygii</taxon>
        <taxon>Teleostei</taxon>
        <taxon>Ostariophysi</taxon>
        <taxon>Cypriniformes</taxon>
        <taxon>Cyprinidae</taxon>
        <taxon>Labeoninae</taxon>
        <taxon>Labeonini</taxon>
        <taxon>Cirrhinus</taxon>
    </lineage>
</organism>
<feature type="non-terminal residue" evidence="5">
    <location>
        <position position="1"/>
    </location>
</feature>
<evidence type="ECO:0000313" key="5">
    <source>
        <dbReference type="EMBL" id="KAL0179219.1"/>
    </source>
</evidence>
<feature type="domain" description="Fascin-like" evidence="4">
    <location>
        <begin position="2"/>
        <end position="45"/>
    </location>
</feature>
<dbReference type="InterPro" id="IPR022768">
    <property type="entry name" value="Fascin-like_dom"/>
</dbReference>
<dbReference type="FunFam" id="2.80.10.50:FF:000008">
    <property type="entry name" value="Fascin"/>
    <property type="match status" value="1"/>
</dbReference>
<comment type="caution">
    <text evidence="5">The sequence shown here is derived from an EMBL/GenBank/DDBJ whole genome shotgun (WGS) entry which is preliminary data.</text>
</comment>
<dbReference type="InterPro" id="IPR008999">
    <property type="entry name" value="Actin-crosslinking"/>
</dbReference>
<evidence type="ECO:0000313" key="6">
    <source>
        <dbReference type="Proteomes" id="UP001529510"/>
    </source>
</evidence>
<dbReference type="AlphaFoldDB" id="A0ABD0PYX6"/>
<dbReference type="Gene3D" id="2.80.10.50">
    <property type="match status" value="2"/>
</dbReference>
<evidence type="ECO:0000259" key="4">
    <source>
        <dbReference type="Pfam" id="PF06268"/>
    </source>
</evidence>
<keyword evidence="2" id="KW-0963">Cytoplasm</keyword>
<gene>
    <name evidence="5" type="ORF">M9458_024661</name>
</gene>
<dbReference type="SUPFAM" id="SSF50405">
    <property type="entry name" value="Actin-crosslinking proteins"/>
    <property type="match status" value="2"/>
</dbReference>
<protein>
    <recommendedName>
        <fullName evidence="4">Fascin-like domain-containing protein</fullName>
    </recommendedName>
</protein>
<dbReference type="EMBL" id="JAMKFB020000012">
    <property type="protein sequence ID" value="KAL0179219.1"/>
    <property type="molecule type" value="Genomic_DNA"/>
</dbReference>
<keyword evidence="3" id="KW-0009">Actin-binding</keyword>
<dbReference type="Pfam" id="PF06268">
    <property type="entry name" value="Fascin"/>
    <property type="match status" value="1"/>
</dbReference>
<proteinExistence type="predicted"/>
<evidence type="ECO:0000256" key="3">
    <source>
        <dbReference type="ARBA" id="ARBA00023203"/>
    </source>
</evidence>
<comment type="subcellular location">
    <subcellularLocation>
        <location evidence="1">Cytoplasm</location>
    </subcellularLocation>
</comment>
<feature type="non-terminal residue" evidence="5">
    <location>
        <position position="96"/>
    </location>
</feature>
<dbReference type="Proteomes" id="UP001529510">
    <property type="component" value="Unassembled WGS sequence"/>
</dbReference>
<dbReference type="GO" id="GO:0005737">
    <property type="term" value="C:cytoplasm"/>
    <property type="evidence" value="ECO:0007669"/>
    <property type="project" value="UniProtKB-SubCell"/>
</dbReference>
<evidence type="ECO:0000256" key="2">
    <source>
        <dbReference type="ARBA" id="ARBA00022490"/>
    </source>
</evidence>